<dbReference type="Gene3D" id="3.90.1720.10">
    <property type="entry name" value="endopeptidase domain like (from Nostoc punctiforme)"/>
    <property type="match status" value="1"/>
</dbReference>
<evidence type="ECO:0000256" key="1">
    <source>
        <dbReference type="SAM" id="SignalP"/>
    </source>
</evidence>
<dbReference type="InterPro" id="IPR028994">
    <property type="entry name" value="Integrin_alpha_N"/>
</dbReference>
<feature type="signal peptide" evidence="1">
    <location>
        <begin position="1"/>
        <end position="31"/>
    </location>
</feature>
<keyword evidence="4" id="KW-1185">Reference proteome</keyword>
<dbReference type="Pfam" id="PF05257">
    <property type="entry name" value="CHAP"/>
    <property type="match status" value="1"/>
</dbReference>
<dbReference type="AlphaFoldDB" id="A0A8J7GKB0"/>
<dbReference type="PANTHER" id="PTHR13412">
    <property type="entry name" value="T-CELL IMMUNOMODULATORY PROTEIN HOMOLOG"/>
    <property type="match status" value="1"/>
</dbReference>
<evidence type="ECO:0000259" key="2">
    <source>
        <dbReference type="PROSITE" id="PS50911"/>
    </source>
</evidence>
<dbReference type="RefSeq" id="WP_197001699.1">
    <property type="nucleotide sequence ID" value="NZ_JADOUF010000001.1"/>
</dbReference>
<name>A0A8J7GKB0_9ACTN</name>
<dbReference type="PANTHER" id="PTHR13412:SF0">
    <property type="entry name" value="T-CELL IMMUNOMODULATORY PROTEIN"/>
    <property type="match status" value="1"/>
</dbReference>
<dbReference type="InterPro" id="IPR006311">
    <property type="entry name" value="TAT_signal"/>
</dbReference>
<dbReference type="Proteomes" id="UP000622552">
    <property type="component" value="Unassembled WGS sequence"/>
</dbReference>
<feature type="domain" description="Peptidase C51" evidence="2">
    <location>
        <begin position="43"/>
        <end position="189"/>
    </location>
</feature>
<reference evidence="3" key="1">
    <citation type="submission" date="2020-11" db="EMBL/GenBank/DDBJ databases">
        <title>Sequencing the genomes of 1000 actinobacteria strains.</title>
        <authorList>
            <person name="Klenk H.-P."/>
        </authorList>
    </citation>
    <scope>NUCLEOTIDE SEQUENCE</scope>
    <source>
        <strain evidence="3">DSM 45356</strain>
    </source>
</reference>
<comment type="caution">
    <text evidence="3">The sequence shown here is derived from an EMBL/GenBank/DDBJ whole genome shotgun (WGS) entry which is preliminary data.</text>
</comment>
<dbReference type="EMBL" id="JADOUF010000001">
    <property type="protein sequence ID" value="MBG6134459.1"/>
    <property type="molecule type" value="Genomic_DNA"/>
</dbReference>
<evidence type="ECO:0000313" key="4">
    <source>
        <dbReference type="Proteomes" id="UP000622552"/>
    </source>
</evidence>
<dbReference type="InterPro" id="IPR007921">
    <property type="entry name" value="CHAP_dom"/>
</dbReference>
<proteinExistence type="predicted"/>
<organism evidence="3 4">
    <name type="scientific">Longispora fulva</name>
    <dbReference type="NCBI Taxonomy" id="619741"/>
    <lineage>
        <taxon>Bacteria</taxon>
        <taxon>Bacillati</taxon>
        <taxon>Actinomycetota</taxon>
        <taxon>Actinomycetes</taxon>
        <taxon>Micromonosporales</taxon>
        <taxon>Micromonosporaceae</taxon>
        <taxon>Longispora</taxon>
    </lineage>
</organism>
<gene>
    <name evidence="3" type="ORF">IW245_000653</name>
</gene>
<dbReference type="SUPFAM" id="SSF69318">
    <property type="entry name" value="Integrin alpha N-terminal domain"/>
    <property type="match status" value="2"/>
</dbReference>
<dbReference type="PROSITE" id="PS51318">
    <property type="entry name" value="TAT"/>
    <property type="match status" value="1"/>
</dbReference>
<feature type="chain" id="PRO_5035154315" description="Peptidase C51 domain-containing protein" evidence="1">
    <location>
        <begin position="32"/>
        <end position="572"/>
    </location>
</feature>
<evidence type="ECO:0000313" key="3">
    <source>
        <dbReference type="EMBL" id="MBG6134459.1"/>
    </source>
</evidence>
<accession>A0A8J7GKB0</accession>
<protein>
    <recommendedName>
        <fullName evidence="2">Peptidase C51 domain-containing protein</fullName>
    </recommendedName>
</protein>
<keyword evidence="1" id="KW-0732">Signal</keyword>
<dbReference type="PROSITE" id="PS50911">
    <property type="entry name" value="CHAP"/>
    <property type="match status" value="1"/>
</dbReference>
<dbReference type="InterPro" id="IPR024881">
    <property type="entry name" value="Tip"/>
</dbReference>
<dbReference type="Gene3D" id="2.40.128.340">
    <property type="match status" value="3"/>
</dbReference>
<sequence>MNKQIRRAFAALVATTALTSGLLSAVSPAHAATASDVASLARANEGRHYCDTNSLGGSGFQGPQENSCTGFPWCADFAGWVWANAGDHSIDVNTLTQGSWTFYNYGKNHGTLHTDPNYRPQIGDAAVYNATVDANGYASHADHVGLVTKTNTDGSIEITNGNFGTDNTTSTVLTEVISAAQVPVGSYQSGEGKTVSAYVSPSGLAALPPSSSSSPLQVSGDFNGDGRADMAIMYRRGDGSIQPITALGDTAGHIGGFDLGGTTIPAGAWDWNSFQVYPGDFNGDGRTDLGVMYKQADGRISFMHAMADTTGRIGTFNNAVTIAAAAGWDYNAIRLTTGDFNGDKRTDVGLLYHHADGAIDVLTALSASYNGDLTNFTGNTIPASAGWDWNGIKLTSGDINGDGRADMAIMYRRGDGSIQPITALGDTAGHIGGFDLGGTTITAGAWDWNSFQLYPGDFNGDKRTDLGVMYKQTDGRISFMHAMADTTGRIGTFNNAVTIAAAAGWDYNAIRLTTGDFNGDKRTDVGLLYHHADGAIDVLTALSASYNGDLTGFTGNTIPAAAGWDWNGIKLA</sequence>